<sequence length="311" mass="31273">MIRPRAVALGALCVGGAAGLAWALAYPQNSPADSAVRATSDLAAVVTLGLVVVPALDVGRHRAELAGRAARPLVVVSALWAVAELFRLFLGAVDAAGSSAARVGVRTTVVFTVDTAVGRAGLVCLVAAVVVCGLAVASPGGTVPSSTPGVVAVGAAAVGVAGRSLVGHLSENPLGGMAVAVHALAAALWCGVLAALVLVVTHRGQWARVLPRFSRMSLWCVVGLLVFGVVGAVETLRSPTDLYATAYGRVLAAKLVVTVVLVVLAARNRAGWLPAARSHRVTVDVSRGKSRFELAVMAVAVTLAAALAVTG</sequence>
<dbReference type="Proteomes" id="UP001141629">
    <property type="component" value="Unassembled WGS sequence"/>
</dbReference>
<dbReference type="AlphaFoldDB" id="A0A9X3C2F3"/>
<evidence type="ECO:0000313" key="10">
    <source>
        <dbReference type="Proteomes" id="UP001141629"/>
    </source>
</evidence>
<keyword evidence="5 6" id="KW-0472">Membrane</keyword>
<evidence type="ECO:0000313" key="9">
    <source>
        <dbReference type="EMBL" id="MCV7422603.1"/>
    </source>
</evidence>
<reference evidence="9" key="2">
    <citation type="journal article" date="2022" name="BMC Genomics">
        <title>Comparative genome analysis of mycobacteria focusing on tRNA and non-coding RNA.</title>
        <authorList>
            <person name="Behra P.R.K."/>
            <person name="Pettersson B.M.F."/>
            <person name="Ramesh M."/>
            <person name="Das S."/>
            <person name="Dasgupta S."/>
            <person name="Kirsebom L.A."/>
        </authorList>
    </citation>
    <scope>NUCLEOTIDE SEQUENCE</scope>
    <source>
        <strain evidence="9">DSM 44838</strain>
    </source>
</reference>
<comment type="caution">
    <text evidence="9">The sequence shown here is derived from an EMBL/GenBank/DDBJ whole genome shotgun (WGS) entry which is preliminary data.</text>
</comment>
<keyword evidence="7" id="KW-0732">Signal</keyword>
<comment type="subcellular location">
    <subcellularLocation>
        <location evidence="1">Cell membrane</location>
        <topology evidence="1">Multi-pass membrane protein</topology>
    </subcellularLocation>
</comment>
<feature type="transmembrane region" description="Helical" evidence="6">
    <location>
        <begin position="291"/>
        <end position="309"/>
    </location>
</feature>
<dbReference type="PANTHER" id="PTHR34820:SF4">
    <property type="entry name" value="INNER MEMBRANE PROTEIN YEBZ"/>
    <property type="match status" value="1"/>
</dbReference>
<dbReference type="Pfam" id="PF05425">
    <property type="entry name" value="CopD"/>
    <property type="match status" value="1"/>
</dbReference>
<feature type="transmembrane region" description="Helical" evidence="6">
    <location>
        <begin position="178"/>
        <end position="201"/>
    </location>
</feature>
<feature type="transmembrane region" description="Helical" evidence="6">
    <location>
        <begin position="251"/>
        <end position="270"/>
    </location>
</feature>
<feature type="transmembrane region" description="Helical" evidence="6">
    <location>
        <begin position="39"/>
        <end position="58"/>
    </location>
</feature>
<evidence type="ECO:0000256" key="6">
    <source>
        <dbReference type="SAM" id="Phobius"/>
    </source>
</evidence>
<dbReference type="EMBL" id="JACKVK010000009">
    <property type="protein sequence ID" value="MCV7422603.1"/>
    <property type="molecule type" value="Genomic_DNA"/>
</dbReference>
<reference evidence="9" key="1">
    <citation type="submission" date="2020-07" db="EMBL/GenBank/DDBJ databases">
        <authorList>
            <person name="Pettersson B.M.F."/>
            <person name="Behra P.R.K."/>
            <person name="Ramesh M."/>
            <person name="Das S."/>
            <person name="Dasgupta S."/>
            <person name="Kirsebom L.A."/>
        </authorList>
    </citation>
    <scope>NUCLEOTIDE SEQUENCE</scope>
    <source>
        <strain evidence="9">DSM 44838</strain>
    </source>
</reference>
<dbReference type="RefSeq" id="WP_263997428.1">
    <property type="nucleotide sequence ID" value="NZ_JACKVK010000009.1"/>
</dbReference>
<feature type="chain" id="PRO_5040829100" evidence="7">
    <location>
        <begin position="24"/>
        <end position="311"/>
    </location>
</feature>
<dbReference type="GO" id="GO:0005886">
    <property type="term" value="C:plasma membrane"/>
    <property type="evidence" value="ECO:0007669"/>
    <property type="project" value="UniProtKB-SubCell"/>
</dbReference>
<proteinExistence type="predicted"/>
<keyword evidence="10" id="KW-1185">Reference proteome</keyword>
<organism evidence="9 10">
    <name type="scientific">Mycobacterium yunnanensis</name>
    <dbReference type="NCBI Taxonomy" id="368477"/>
    <lineage>
        <taxon>Bacteria</taxon>
        <taxon>Bacillati</taxon>
        <taxon>Actinomycetota</taxon>
        <taxon>Actinomycetes</taxon>
        <taxon>Mycobacteriales</taxon>
        <taxon>Mycobacteriaceae</taxon>
        <taxon>Mycobacterium</taxon>
    </lineage>
</organism>
<keyword evidence="2" id="KW-1003">Cell membrane</keyword>
<name>A0A9X3C2F3_9MYCO</name>
<feature type="transmembrane region" description="Helical" evidence="6">
    <location>
        <begin position="116"/>
        <end position="137"/>
    </location>
</feature>
<evidence type="ECO:0000256" key="5">
    <source>
        <dbReference type="ARBA" id="ARBA00023136"/>
    </source>
</evidence>
<keyword evidence="3 6" id="KW-0812">Transmembrane</keyword>
<feature type="signal peptide" evidence="7">
    <location>
        <begin position="1"/>
        <end position="23"/>
    </location>
</feature>
<accession>A0A9X3C2F3</accession>
<evidence type="ECO:0000256" key="2">
    <source>
        <dbReference type="ARBA" id="ARBA00022475"/>
    </source>
</evidence>
<dbReference type="PANTHER" id="PTHR34820">
    <property type="entry name" value="INNER MEMBRANE PROTEIN YEBZ"/>
    <property type="match status" value="1"/>
</dbReference>
<evidence type="ECO:0000256" key="7">
    <source>
        <dbReference type="SAM" id="SignalP"/>
    </source>
</evidence>
<dbReference type="GO" id="GO:0006825">
    <property type="term" value="P:copper ion transport"/>
    <property type="evidence" value="ECO:0007669"/>
    <property type="project" value="InterPro"/>
</dbReference>
<dbReference type="InterPro" id="IPR008457">
    <property type="entry name" value="Cu-R_CopD_dom"/>
</dbReference>
<evidence type="ECO:0000256" key="4">
    <source>
        <dbReference type="ARBA" id="ARBA00022989"/>
    </source>
</evidence>
<evidence type="ECO:0000256" key="1">
    <source>
        <dbReference type="ARBA" id="ARBA00004651"/>
    </source>
</evidence>
<keyword evidence="4 6" id="KW-1133">Transmembrane helix</keyword>
<gene>
    <name evidence="9" type="ORF">H7K45_18825</name>
</gene>
<protein>
    <submittedName>
        <fullName evidence="9">CopD family protein</fullName>
    </submittedName>
</protein>
<feature type="domain" description="Copper resistance protein D" evidence="8">
    <location>
        <begin position="207"/>
        <end position="307"/>
    </location>
</feature>
<feature type="transmembrane region" description="Helical" evidence="6">
    <location>
        <begin position="213"/>
        <end position="231"/>
    </location>
</feature>
<evidence type="ECO:0000256" key="3">
    <source>
        <dbReference type="ARBA" id="ARBA00022692"/>
    </source>
</evidence>
<dbReference type="InterPro" id="IPR032694">
    <property type="entry name" value="CopC/D"/>
</dbReference>
<evidence type="ECO:0000259" key="8">
    <source>
        <dbReference type="Pfam" id="PF05425"/>
    </source>
</evidence>